<evidence type="ECO:0000313" key="3">
    <source>
        <dbReference type="Proteomes" id="UP000095728"/>
    </source>
</evidence>
<dbReference type="InParanoid" id="A0A1E5RYX1"/>
<dbReference type="EMBL" id="LPNM01000002">
    <property type="protein sequence ID" value="OEJ92141.1"/>
    <property type="molecule type" value="Genomic_DNA"/>
</dbReference>
<gene>
    <name evidence="2" type="ORF">AWRI3579_g276</name>
</gene>
<reference evidence="3" key="1">
    <citation type="journal article" date="2016" name="Genome Announc.">
        <title>Genome sequences of three species of Hanseniaspora isolated from spontaneous wine fermentations.</title>
        <authorList>
            <person name="Sternes P.R."/>
            <person name="Lee D."/>
            <person name="Kutyna D.R."/>
            <person name="Borneman A.R."/>
        </authorList>
    </citation>
    <scope>NUCLEOTIDE SEQUENCE [LARGE SCALE GENOMIC DNA]</scope>
    <source>
        <strain evidence="3">AWRI3579</strain>
    </source>
</reference>
<keyword evidence="3" id="KW-1185">Reference proteome</keyword>
<name>A0A1E5RYX1_9ASCO</name>
<dbReference type="OrthoDB" id="4035606at2759"/>
<dbReference type="Proteomes" id="UP000095728">
    <property type="component" value="Unassembled WGS sequence"/>
</dbReference>
<organism evidence="2 3">
    <name type="scientific">Hanseniaspora osmophila</name>
    <dbReference type="NCBI Taxonomy" id="56408"/>
    <lineage>
        <taxon>Eukaryota</taxon>
        <taxon>Fungi</taxon>
        <taxon>Dikarya</taxon>
        <taxon>Ascomycota</taxon>
        <taxon>Saccharomycotina</taxon>
        <taxon>Saccharomycetes</taxon>
        <taxon>Saccharomycodales</taxon>
        <taxon>Saccharomycodaceae</taxon>
        <taxon>Hanseniaspora</taxon>
    </lineage>
</organism>
<dbReference type="SUPFAM" id="SSF89975">
    <property type="entry name" value="Hypothetical protein Yml108w"/>
    <property type="match status" value="1"/>
</dbReference>
<dbReference type="FunCoup" id="A0A1E5RYX1">
    <property type="interactions" value="41"/>
</dbReference>
<evidence type="ECO:0000313" key="2">
    <source>
        <dbReference type="EMBL" id="OEJ92141.1"/>
    </source>
</evidence>
<dbReference type="InterPro" id="IPR015080">
    <property type="entry name" value="DUF1892"/>
</dbReference>
<proteinExistence type="predicted"/>
<dbReference type="Gene3D" id="3.10.20.250">
    <property type="entry name" value="YML108W-like"/>
    <property type="match status" value="1"/>
</dbReference>
<feature type="region of interest" description="Disordered" evidence="1">
    <location>
        <begin position="21"/>
        <end position="64"/>
    </location>
</feature>
<dbReference type="InterPro" id="IPR035946">
    <property type="entry name" value="YML108W-like_sf"/>
</dbReference>
<evidence type="ECO:0000256" key="1">
    <source>
        <dbReference type="SAM" id="MobiDB-lite"/>
    </source>
</evidence>
<dbReference type="Pfam" id="PF08987">
    <property type="entry name" value="DUF1892"/>
    <property type="match status" value="1"/>
</dbReference>
<dbReference type="AlphaFoldDB" id="A0A1E5RYX1"/>
<sequence length="135" mass="14948">MSNSNDKPLYQMLILLEHSVDEASSSSKSAETNAKKENTAEATTENTPASDATQENEAAGSIKQHEYVDEISVPVCVGEEHMEELNSWFDKFDEKICIPNEGYIKYEITSDGLIVLLIDESRASLVDEVTQFAKA</sequence>
<protein>
    <submittedName>
        <fullName evidence="2">Uncharacterized protein</fullName>
    </submittedName>
</protein>
<feature type="compositionally biased region" description="Low complexity" evidence="1">
    <location>
        <begin position="22"/>
        <end position="32"/>
    </location>
</feature>
<comment type="caution">
    <text evidence="2">The sequence shown here is derived from an EMBL/GenBank/DDBJ whole genome shotgun (WGS) entry which is preliminary data.</text>
</comment>
<accession>A0A1E5RYX1</accession>